<gene>
    <name evidence="2" type="ORF">MED92_01464</name>
</gene>
<organism evidence="2 3">
    <name type="scientific">Neptuniibacter caesariensis</name>
    <dbReference type="NCBI Taxonomy" id="207954"/>
    <lineage>
        <taxon>Bacteria</taxon>
        <taxon>Pseudomonadati</taxon>
        <taxon>Pseudomonadota</taxon>
        <taxon>Gammaproteobacteria</taxon>
        <taxon>Oceanospirillales</taxon>
        <taxon>Oceanospirillaceae</taxon>
        <taxon>Neptuniibacter</taxon>
    </lineage>
</organism>
<dbReference type="AlphaFoldDB" id="A0A7U8C5E2"/>
<dbReference type="RefSeq" id="WP_007022312.1">
    <property type="nucleotide sequence ID" value="NZ_CH724127.1"/>
</dbReference>
<proteinExistence type="predicted"/>
<feature type="coiled-coil region" evidence="1">
    <location>
        <begin position="26"/>
        <end position="75"/>
    </location>
</feature>
<comment type="caution">
    <text evidence="2">The sequence shown here is derived from an EMBL/GenBank/DDBJ whole genome shotgun (WGS) entry which is preliminary data.</text>
</comment>
<evidence type="ECO:0000256" key="1">
    <source>
        <dbReference type="SAM" id="Coils"/>
    </source>
</evidence>
<name>A0A7U8C5E2_NEPCE</name>
<evidence type="ECO:0000313" key="3">
    <source>
        <dbReference type="Proteomes" id="UP000002171"/>
    </source>
</evidence>
<reference evidence="2 3" key="1">
    <citation type="submission" date="2006-02" db="EMBL/GenBank/DDBJ databases">
        <authorList>
            <person name="Pinhassi J."/>
            <person name="Pedros-Alio C."/>
            <person name="Ferriera S."/>
            <person name="Johnson J."/>
            <person name="Kravitz S."/>
            <person name="Halpern A."/>
            <person name="Remington K."/>
            <person name="Beeson K."/>
            <person name="Tran B."/>
            <person name="Rogers Y.-H."/>
            <person name="Friedman R."/>
            <person name="Venter J.C."/>
        </authorList>
    </citation>
    <scope>NUCLEOTIDE SEQUENCE [LARGE SCALE GENOMIC DNA]</scope>
    <source>
        <strain evidence="2 3">MED92</strain>
    </source>
</reference>
<sequence>MTQLAELNTAVNALNNLWPLLSGDEKNRVLEQRNELNIKADELAVKTLLEGTAEIEQAVAQLNETTQAAIEAKDAIAVDVARIEKVADTVAKATQAVSKLAEVLLRLS</sequence>
<dbReference type="OrthoDB" id="7064587at2"/>
<dbReference type="Proteomes" id="UP000002171">
    <property type="component" value="Unassembled WGS sequence"/>
</dbReference>
<dbReference type="EMBL" id="AAOW01000011">
    <property type="protein sequence ID" value="EAR61036.1"/>
    <property type="molecule type" value="Genomic_DNA"/>
</dbReference>
<keyword evidence="3" id="KW-1185">Reference proteome</keyword>
<protein>
    <submittedName>
        <fullName evidence="2">Uncharacterized protein</fullName>
    </submittedName>
</protein>
<keyword evidence="1" id="KW-0175">Coiled coil</keyword>
<evidence type="ECO:0000313" key="2">
    <source>
        <dbReference type="EMBL" id="EAR61036.1"/>
    </source>
</evidence>
<accession>A0A7U8C5E2</accession>